<evidence type="ECO:0000259" key="4">
    <source>
        <dbReference type="Pfam" id="PF12146"/>
    </source>
</evidence>
<organism evidence="5">
    <name type="scientific">Craspedostauros australis</name>
    <dbReference type="NCBI Taxonomy" id="1486917"/>
    <lineage>
        <taxon>Eukaryota</taxon>
        <taxon>Sar</taxon>
        <taxon>Stramenopiles</taxon>
        <taxon>Ochrophyta</taxon>
        <taxon>Bacillariophyta</taxon>
        <taxon>Bacillariophyceae</taxon>
        <taxon>Bacillariophycidae</taxon>
        <taxon>Naviculales</taxon>
        <taxon>Naviculaceae</taxon>
        <taxon>Craspedostauros</taxon>
    </lineage>
</organism>
<dbReference type="InterPro" id="IPR029058">
    <property type="entry name" value="AB_hydrolase_fold"/>
</dbReference>
<evidence type="ECO:0000313" key="5">
    <source>
        <dbReference type="EMBL" id="CAD8334657.1"/>
    </source>
</evidence>
<name>A0A7R9WUV9_9STRA</name>
<protein>
    <recommendedName>
        <fullName evidence="4">Serine aminopeptidase S33 domain-containing protein</fullName>
    </recommendedName>
</protein>
<dbReference type="SUPFAM" id="SSF53474">
    <property type="entry name" value="alpha/beta-Hydrolases"/>
    <property type="match status" value="1"/>
</dbReference>
<sequence>MMQACASKGWLAGGVNFRGTGGVEMTTPRAYNASYTGDVRNIVLQMQQRLGDNVPIFLAGHSLGANIMTKYLGEEGMSGTMPKCVAGAISLGNPKKVHSGVIPFHVSAGISMGLKKLVLENVRAISKMKDQHFQSQIRRCLMALDTHEFDDHIAPIALRNAPFYPYSLRIGFKNNLRYWLDSSSYRHIRHIPVPLLTLDAEDDMICHKSTQMKMCYTLANPNVLSVETRSGGHLGWFETLQGDSPLHVKSWSDVAVVDFVDAILQLRAEGQLNGHTYADSSDQVDLGTSDRTTQPILQSKL</sequence>
<dbReference type="PANTHER" id="PTHR10794:SF63">
    <property type="entry name" value="ALPHA_BETA HYDROLASE 1, ISOFORM A"/>
    <property type="match status" value="1"/>
</dbReference>
<dbReference type="EMBL" id="HBEF01010717">
    <property type="protein sequence ID" value="CAD8334657.1"/>
    <property type="molecule type" value="Transcribed_RNA"/>
</dbReference>
<dbReference type="InterPro" id="IPR022742">
    <property type="entry name" value="Hydrolase_4"/>
</dbReference>
<dbReference type="InterPro" id="IPR012020">
    <property type="entry name" value="ABHD4"/>
</dbReference>
<feature type="region of interest" description="Disordered" evidence="3">
    <location>
        <begin position="277"/>
        <end position="301"/>
    </location>
</feature>
<dbReference type="Pfam" id="PF12146">
    <property type="entry name" value="Hydrolase_4"/>
    <property type="match status" value="1"/>
</dbReference>
<feature type="active site" description="Charge relay system" evidence="2">
    <location>
        <position position="62"/>
    </location>
</feature>
<dbReference type="GO" id="GO:0034338">
    <property type="term" value="F:short-chain carboxylesterase activity"/>
    <property type="evidence" value="ECO:0007669"/>
    <property type="project" value="TreeGrafter"/>
</dbReference>
<proteinExistence type="inferred from homology"/>
<reference evidence="5" key="1">
    <citation type="submission" date="2021-01" db="EMBL/GenBank/DDBJ databases">
        <authorList>
            <person name="Corre E."/>
            <person name="Pelletier E."/>
            <person name="Niang G."/>
            <person name="Scheremetjew M."/>
            <person name="Finn R."/>
            <person name="Kale V."/>
            <person name="Holt S."/>
            <person name="Cochrane G."/>
            <person name="Meng A."/>
            <person name="Brown T."/>
            <person name="Cohen L."/>
        </authorList>
    </citation>
    <scope>NUCLEOTIDE SEQUENCE</scope>
    <source>
        <strain evidence="5">CCMP3328</strain>
    </source>
</reference>
<evidence type="ECO:0000256" key="2">
    <source>
        <dbReference type="PIRSR" id="PIRSR005211-1"/>
    </source>
</evidence>
<dbReference type="PIRSF" id="PIRSF005211">
    <property type="entry name" value="Ab_hydro_YheT"/>
    <property type="match status" value="1"/>
</dbReference>
<dbReference type="PANTHER" id="PTHR10794">
    <property type="entry name" value="ABHYDROLASE DOMAIN-CONTAINING PROTEIN"/>
    <property type="match status" value="1"/>
</dbReference>
<accession>A0A7R9WUV9</accession>
<feature type="active site" description="Charge relay system" evidence="2">
    <location>
        <position position="203"/>
    </location>
</feature>
<gene>
    <name evidence="5" type="ORF">CAUS1442_LOCUS6762</name>
</gene>
<dbReference type="InterPro" id="IPR050960">
    <property type="entry name" value="AB_hydrolase_4_sf"/>
</dbReference>
<dbReference type="GO" id="GO:0047372">
    <property type="term" value="F:monoacylglycerol lipase activity"/>
    <property type="evidence" value="ECO:0007669"/>
    <property type="project" value="TreeGrafter"/>
</dbReference>
<feature type="active site" description="Charge relay system" evidence="2">
    <location>
        <position position="233"/>
    </location>
</feature>
<dbReference type="AlphaFoldDB" id="A0A7R9WUV9"/>
<evidence type="ECO:0000256" key="1">
    <source>
        <dbReference type="ARBA" id="ARBA00010884"/>
    </source>
</evidence>
<comment type="similarity">
    <text evidence="1">Belongs to the AB hydrolase superfamily. AB hydrolase 4 family.</text>
</comment>
<feature type="domain" description="Serine aminopeptidase S33" evidence="4">
    <location>
        <begin position="6"/>
        <end position="220"/>
    </location>
</feature>
<feature type="compositionally biased region" description="Polar residues" evidence="3">
    <location>
        <begin position="289"/>
        <end position="301"/>
    </location>
</feature>
<evidence type="ECO:0000256" key="3">
    <source>
        <dbReference type="SAM" id="MobiDB-lite"/>
    </source>
</evidence>
<dbReference type="Gene3D" id="3.40.50.1820">
    <property type="entry name" value="alpha/beta hydrolase"/>
    <property type="match status" value="1"/>
</dbReference>